<feature type="domain" description="N-acetyltransferase" evidence="1">
    <location>
        <begin position="10"/>
        <end position="172"/>
    </location>
</feature>
<organism evidence="2 3">
    <name type="scientific">Mycolicibacterium arenosum</name>
    <dbReference type="NCBI Taxonomy" id="2952157"/>
    <lineage>
        <taxon>Bacteria</taxon>
        <taxon>Bacillati</taxon>
        <taxon>Actinomycetota</taxon>
        <taxon>Actinomycetes</taxon>
        <taxon>Mycobacteriales</taxon>
        <taxon>Mycobacteriaceae</taxon>
        <taxon>Mycolicibacterium</taxon>
    </lineage>
</organism>
<dbReference type="InterPro" id="IPR016181">
    <property type="entry name" value="Acyl_CoA_acyltransferase"/>
</dbReference>
<protein>
    <submittedName>
        <fullName evidence="2">GNAT family N-acetyltransferase</fullName>
    </submittedName>
</protein>
<evidence type="ECO:0000313" key="2">
    <source>
        <dbReference type="EMBL" id="MCP9272285.1"/>
    </source>
</evidence>
<gene>
    <name evidence="2" type="ORF">NM203_08815</name>
</gene>
<name>A0ABT1M098_9MYCO</name>
<comment type="caution">
    <text evidence="2">The sequence shown here is derived from an EMBL/GenBank/DDBJ whole genome shotgun (WGS) entry which is preliminary data.</text>
</comment>
<evidence type="ECO:0000313" key="3">
    <source>
        <dbReference type="Proteomes" id="UP001651690"/>
    </source>
</evidence>
<dbReference type="Gene3D" id="3.40.630.30">
    <property type="match status" value="1"/>
</dbReference>
<sequence length="183" mass="19820">MGVVHTARLIHTSDLDAETREGARRMVIDAFGGSEVDFTEADWEHALGGMHALICRHGHLIAHGAVVQRRLIHDGAALRCGYLEAVAVREDWRGQGLAMAVMDALEQVLRGAYQVGALSASEAGTPLYLSRGWLPWRGPTSVLAPSGLTRTPDDDGSVYVLPIAVELDTEAELACDWRPGDPW</sequence>
<proteinExistence type="predicted"/>
<accession>A0ABT1M098</accession>
<dbReference type="InterPro" id="IPR000182">
    <property type="entry name" value="GNAT_dom"/>
</dbReference>
<dbReference type="Pfam" id="PF00583">
    <property type="entry name" value="Acetyltransf_1"/>
    <property type="match status" value="1"/>
</dbReference>
<evidence type="ECO:0000259" key="1">
    <source>
        <dbReference type="PROSITE" id="PS51186"/>
    </source>
</evidence>
<dbReference type="RefSeq" id="WP_255059728.1">
    <property type="nucleotide sequence ID" value="NZ_JANDBD010000003.1"/>
</dbReference>
<dbReference type="PROSITE" id="PS51186">
    <property type="entry name" value="GNAT"/>
    <property type="match status" value="1"/>
</dbReference>
<dbReference type="CDD" id="cd04301">
    <property type="entry name" value="NAT_SF"/>
    <property type="match status" value="1"/>
</dbReference>
<dbReference type="Proteomes" id="UP001651690">
    <property type="component" value="Unassembled WGS sequence"/>
</dbReference>
<keyword evidence="3" id="KW-1185">Reference proteome</keyword>
<reference evidence="2 3" key="1">
    <citation type="submission" date="2022-06" db="EMBL/GenBank/DDBJ databases">
        <title>Mycolicibacterium sp. CAU 1645 isolated from seawater.</title>
        <authorList>
            <person name="Kim W."/>
        </authorList>
    </citation>
    <scope>NUCLEOTIDE SEQUENCE [LARGE SCALE GENOMIC DNA]</scope>
    <source>
        <strain evidence="2 3">CAU 1645</strain>
    </source>
</reference>
<dbReference type="SUPFAM" id="SSF55729">
    <property type="entry name" value="Acyl-CoA N-acyltransferases (Nat)"/>
    <property type="match status" value="1"/>
</dbReference>
<dbReference type="EMBL" id="JANDBD010000003">
    <property type="protein sequence ID" value="MCP9272285.1"/>
    <property type="molecule type" value="Genomic_DNA"/>
</dbReference>